<comment type="caution">
    <text evidence="2">The sequence shown here is derived from an EMBL/GenBank/DDBJ whole genome shotgun (WGS) entry which is preliminary data.</text>
</comment>
<proteinExistence type="predicted"/>
<dbReference type="EMBL" id="POTY01000149">
    <property type="protein sequence ID" value="PZG14428.1"/>
    <property type="molecule type" value="Genomic_DNA"/>
</dbReference>
<evidence type="ECO:0008006" key="4">
    <source>
        <dbReference type="Google" id="ProtNLM"/>
    </source>
</evidence>
<dbReference type="Proteomes" id="UP000248924">
    <property type="component" value="Unassembled WGS sequence"/>
</dbReference>
<sequence length="225" mass="25009">MKLGYTRALMVREASDDGDLLRFIGATEGEKGDGIALKMDGAQLDRYRANPIFGYGHRYWGRDSLPIGRSERTEVDDKKRLMFDIRFDRADDFAATVERKYRDGYLNAVSIGFSVIEWEDPKTQDYWRGGVAEKWELYELSSTPLPMDANAVVESGRGGLGVDDELLHSVRGLLDRLDAGAITALRQLLDRAGQPAPPAPVPPDGEPGGRSLDNARRRLQLAGVR</sequence>
<evidence type="ECO:0000313" key="2">
    <source>
        <dbReference type="EMBL" id="PZG14428.1"/>
    </source>
</evidence>
<accession>A0A2W2EPX6</accession>
<gene>
    <name evidence="2" type="ORF">C1I95_21800</name>
</gene>
<feature type="compositionally biased region" description="Pro residues" evidence="1">
    <location>
        <begin position="195"/>
        <end position="205"/>
    </location>
</feature>
<protein>
    <recommendedName>
        <fullName evidence="4">HK97 family phage prohead protease</fullName>
    </recommendedName>
</protein>
<reference evidence="2 3" key="1">
    <citation type="submission" date="2018-01" db="EMBL/GenBank/DDBJ databases">
        <title>Draft genome sequence of Jishengella sp. NA12.</title>
        <authorList>
            <person name="Sahin N."/>
            <person name="Ay H."/>
            <person name="Saygin H."/>
        </authorList>
    </citation>
    <scope>NUCLEOTIDE SEQUENCE [LARGE SCALE GENOMIC DNA]</scope>
    <source>
        <strain evidence="2 3">NA12</strain>
    </source>
</reference>
<organism evidence="2 3">
    <name type="scientific">Micromonospora craterilacus</name>
    <dbReference type="NCBI Taxonomy" id="1655439"/>
    <lineage>
        <taxon>Bacteria</taxon>
        <taxon>Bacillati</taxon>
        <taxon>Actinomycetota</taxon>
        <taxon>Actinomycetes</taxon>
        <taxon>Micromonosporales</taxon>
        <taxon>Micromonosporaceae</taxon>
        <taxon>Micromonospora</taxon>
    </lineage>
</organism>
<feature type="region of interest" description="Disordered" evidence="1">
    <location>
        <begin position="191"/>
        <end position="225"/>
    </location>
</feature>
<dbReference type="RefSeq" id="WP_111216085.1">
    <property type="nucleotide sequence ID" value="NZ_POTY01000149.1"/>
</dbReference>
<name>A0A2W2EPX6_9ACTN</name>
<evidence type="ECO:0000256" key="1">
    <source>
        <dbReference type="SAM" id="MobiDB-lite"/>
    </source>
</evidence>
<keyword evidence="3" id="KW-1185">Reference proteome</keyword>
<dbReference type="AlphaFoldDB" id="A0A2W2EPX6"/>
<dbReference type="OrthoDB" id="4137708at2"/>
<evidence type="ECO:0000313" key="3">
    <source>
        <dbReference type="Proteomes" id="UP000248924"/>
    </source>
</evidence>